<accession>A0A081PWL4</accession>
<dbReference type="GO" id="GO:0016757">
    <property type="term" value="F:glycosyltransferase activity"/>
    <property type="evidence" value="ECO:0007669"/>
    <property type="project" value="UniProtKB-KW"/>
</dbReference>
<dbReference type="CDD" id="cd04194">
    <property type="entry name" value="GT8_A4GalT_like"/>
    <property type="match status" value="1"/>
</dbReference>
<dbReference type="PANTHER" id="PTHR13778">
    <property type="entry name" value="GLYCOSYLTRANSFERASE 8 DOMAIN-CONTAINING PROTEIN"/>
    <property type="match status" value="1"/>
</dbReference>
<evidence type="ECO:0000256" key="1">
    <source>
        <dbReference type="ARBA" id="ARBA00022676"/>
    </source>
</evidence>
<dbReference type="AlphaFoldDB" id="A0A081PWL4"/>
<gene>
    <name evidence="4" type="ORF">SK629_1717</name>
</gene>
<dbReference type="Proteomes" id="UP000028090">
    <property type="component" value="Unassembled WGS sequence"/>
</dbReference>
<evidence type="ECO:0000313" key="4">
    <source>
        <dbReference type="EMBL" id="KEQ35087.1"/>
    </source>
</evidence>
<dbReference type="Pfam" id="PF01501">
    <property type="entry name" value="Glyco_transf_8"/>
    <property type="match status" value="1"/>
</dbReference>
<evidence type="ECO:0000256" key="2">
    <source>
        <dbReference type="ARBA" id="ARBA00022679"/>
    </source>
</evidence>
<keyword evidence="2 4" id="KW-0808">Transferase</keyword>
<dbReference type="PATRIC" id="fig|28037.95.peg.1648"/>
<reference evidence="4 5" key="1">
    <citation type="submission" date="2014-05" db="EMBL/GenBank/DDBJ databases">
        <authorList>
            <person name="Daugherty S.C."/>
            <person name="Tallon L.J."/>
            <person name="Sadzewicz L."/>
            <person name="Kilian M."/>
            <person name="Tettelin H."/>
        </authorList>
    </citation>
    <scope>NUCLEOTIDE SEQUENCE [LARGE SCALE GENOMIC DNA]</scope>
    <source>
        <strain evidence="4 5">SK629</strain>
    </source>
</reference>
<keyword evidence="3" id="KW-0479">Metal-binding</keyword>
<organism evidence="4 5">
    <name type="scientific">Streptococcus mitis</name>
    <dbReference type="NCBI Taxonomy" id="28037"/>
    <lineage>
        <taxon>Bacteria</taxon>
        <taxon>Bacillati</taxon>
        <taxon>Bacillota</taxon>
        <taxon>Bacilli</taxon>
        <taxon>Lactobacillales</taxon>
        <taxon>Streptococcaceae</taxon>
        <taxon>Streptococcus</taxon>
        <taxon>Streptococcus mitis group</taxon>
    </lineage>
</organism>
<dbReference type="InterPro" id="IPR029044">
    <property type="entry name" value="Nucleotide-diphossugar_trans"/>
</dbReference>
<sequence length="435" mass="50770">MGVKSIERELMNQLQENQLAKKAIILCFDRLYCEQAIVTIKSLCAHQRGLRIYVFNKGDIPQEWFAALQGWLKPFDSEIVNIRLLEEELAMRHFNLQNSAHISATKFLIYYIADYVKEDIALYLDCDLIVTGNVVHLLDYDLDGYYIAAVNDSELDPRTNKDVEWELNSGVMLVNIKRWKRENVRDWLLNLSEEHYKEVRNGEQSIMIMAFGQEWLPLDDTYNFFVGYDVYDKSEYRLSRTRLVDNQLPLVLHYIGSEKPWGTMSRNRFTSLWWFYYGLDWSTILNTHLFKLALSEYNHSILRPRLVVFTTVEELECLDELVQSLPECDFDIFAPTMMSNVLLAYGQYPNVHFYQSSFNPIKYDNVLETALAVLDISQGMIWQDPMDIALKLKVAVLAFPQTNHVGEQAQVCETSQLIVDQVKQLIADKKHLNIL</sequence>
<dbReference type="Gene3D" id="3.90.550.10">
    <property type="entry name" value="Spore Coat Polysaccharide Biosynthesis Protein SpsA, Chain A"/>
    <property type="match status" value="1"/>
</dbReference>
<evidence type="ECO:0000256" key="3">
    <source>
        <dbReference type="ARBA" id="ARBA00022723"/>
    </source>
</evidence>
<dbReference type="InterPro" id="IPR050748">
    <property type="entry name" value="Glycosyltrans_8_dom-fam"/>
</dbReference>
<proteinExistence type="predicted"/>
<dbReference type="GO" id="GO:0046872">
    <property type="term" value="F:metal ion binding"/>
    <property type="evidence" value="ECO:0007669"/>
    <property type="project" value="UniProtKB-KW"/>
</dbReference>
<evidence type="ECO:0000313" key="5">
    <source>
        <dbReference type="Proteomes" id="UP000028090"/>
    </source>
</evidence>
<keyword evidence="1" id="KW-0328">Glycosyltransferase</keyword>
<dbReference type="InterPro" id="IPR002495">
    <property type="entry name" value="Glyco_trans_8"/>
</dbReference>
<comment type="caution">
    <text evidence="4">The sequence shown here is derived from an EMBL/GenBank/DDBJ whole genome shotgun (WGS) entry which is preliminary data.</text>
</comment>
<dbReference type="EMBL" id="JPFU01000013">
    <property type="protein sequence ID" value="KEQ35087.1"/>
    <property type="molecule type" value="Genomic_DNA"/>
</dbReference>
<protein>
    <submittedName>
        <fullName evidence="4">Glycosyl transferase 8 family protein</fullName>
    </submittedName>
</protein>
<name>A0A081PWL4_STRMT</name>
<dbReference type="PANTHER" id="PTHR13778:SF47">
    <property type="entry name" value="LIPOPOLYSACCHARIDE 1,3-GALACTOSYLTRANSFERASE"/>
    <property type="match status" value="1"/>
</dbReference>
<dbReference type="SUPFAM" id="SSF53448">
    <property type="entry name" value="Nucleotide-diphospho-sugar transferases"/>
    <property type="match status" value="1"/>
</dbReference>